<dbReference type="InterPro" id="IPR003477">
    <property type="entry name" value="PemK-like"/>
</dbReference>
<evidence type="ECO:0000313" key="1">
    <source>
        <dbReference type="EMBL" id="AOS83659.1"/>
    </source>
</evidence>
<sequence length="118" mass="13209">MKQDKRAGDIVVFRFPQTNLEKGKLRPALLLAKLPGEYDDWLTCMISSQVRHCVDGFDEIVQENDVDFKQSGLKVTSVIRSGRLAVISGESLIGAIGQISDERLDRVKKHLSNWVLGI</sequence>
<name>A0A1D8D7P8_CHLLM</name>
<dbReference type="STRING" id="274537.BIU88_05550"/>
<protein>
    <submittedName>
        <fullName evidence="1">PemK family protein</fullName>
    </submittedName>
</protein>
<evidence type="ECO:0000313" key="2">
    <source>
        <dbReference type="Proteomes" id="UP000095185"/>
    </source>
</evidence>
<dbReference type="RefSeq" id="WP_069809433.1">
    <property type="nucleotide sequence ID" value="NZ_CP017305.1"/>
</dbReference>
<dbReference type="OrthoDB" id="9813449at2"/>
<dbReference type="Proteomes" id="UP000095185">
    <property type="component" value="Chromosome"/>
</dbReference>
<dbReference type="SUPFAM" id="SSF50118">
    <property type="entry name" value="Cell growth inhibitor/plasmid maintenance toxic component"/>
    <property type="match status" value="1"/>
</dbReference>
<dbReference type="KEGG" id="clz:BIU88_05550"/>
<accession>A0A1D8D7P8</accession>
<dbReference type="Pfam" id="PF02452">
    <property type="entry name" value="PemK_toxin"/>
    <property type="match status" value="1"/>
</dbReference>
<proteinExistence type="predicted"/>
<reference evidence="1" key="1">
    <citation type="submission" date="2016-09" db="EMBL/GenBank/DDBJ databases">
        <title>Genome sequence of Chlorobaculum limnaeum.</title>
        <authorList>
            <person name="Liu Z."/>
            <person name="Tank M."/>
            <person name="Bryant D.A."/>
        </authorList>
    </citation>
    <scope>NUCLEOTIDE SEQUENCE [LARGE SCALE GENOMIC DNA]</scope>
    <source>
        <strain evidence="1">DSM 1677</strain>
    </source>
</reference>
<dbReference type="InterPro" id="IPR011067">
    <property type="entry name" value="Plasmid_toxin/cell-grow_inhib"/>
</dbReference>
<dbReference type="GO" id="GO:0003677">
    <property type="term" value="F:DNA binding"/>
    <property type="evidence" value="ECO:0007669"/>
    <property type="project" value="InterPro"/>
</dbReference>
<keyword evidence="2" id="KW-1185">Reference proteome</keyword>
<gene>
    <name evidence="1" type="ORF">BIU88_05550</name>
</gene>
<dbReference type="AlphaFoldDB" id="A0A1D8D7P8"/>
<organism evidence="1 2">
    <name type="scientific">Chlorobaculum limnaeum</name>
    <dbReference type="NCBI Taxonomy" id="274537"/>
    <lineage>
        <taxon>Bacteria</taxon>
        <taxon>Pseudomonadati</taxon>
        <taxon>Chlorobiota</taxon>
        <taxon>Chlorobiia</taxon>
        <taxon>Chlorobiales</taxon>
        <taxon>Chlorobiaceae</taxon>
        <taxon>Chlorobaculum</taxon>
    </lineage>
</organism>
<dbReference type="EMBL" id="CP017305">
    <property type="protein sequence ID" value="AOS83659.1"/>
    <property type="molecule type" value="Genomic_DNA"/>
</dbReference>
<dbReference type="Gene3D" id="2.30.30.110">
    <property type="match status" value="1"/>
</dbReference>